<sequence>MVKFLIDANLPYSSKILLESMGFDASHVKDVGLTNALDDEIFLFAQKNECIIITRDLDFSNIIKFVPGKYYGIIVMRVSYVLNSEQINNVLKEFFEKVDLGEIKKALVILEGERYRLRKGL</sequence>
<feature type="domain" description="DUF5615" evidence="1">
    <location>
        <begin position="3"/>
        <end position="111"/>
    </location>
</feature>
<proteinExistence type="predicted"/>
<accession>A0A1F4S905</accession>
<reference evidence="2 3" key="1">
    <citation type="journal article" date="2016" name="Nat. Commun.">
        <title>Thousands of microbial genomes shed light on interconnected biogeochemical processes in an aquifer system.</title>
        <authorList>
            <person name="Anantharaman K."/>
            <person name="Brown C.T."/>
            <person name="Hug L.A."/>
            <person name="Sharon I."/>
            <person name="Castelle C.J."/>
            <person name="Probst A.J."/>
            <person name="Thomas B.C."/>
            <person name="Singh A."/>
            <person name="Wilkins M.J."/>
            <person name="Karaoz U."/>
            <person name="Brodie E.L."/>
            <person name="Williams K.H."/>
            <person name="Hubbard S.S."/>
            <person name="Banfield J.F."/>
        </authorList>
    </citation>
    <scope>NUCLEOTIDE SEQUENCE [LARGE SCALE GENOMIC DNA]</scope>
</reference>
<protein>
    <recommendedName>
        <fullName evidence="1">DUF5615 domain-containing protein</fullName>
    </recommendedName>
</protein>
<dbReference type="InterPro" id="IPR041049">
    <property type="entry name" value="DUF5615"/>
</dbReference>
<evidence type="ECO:0000313" key="2">
    <source>
        <dbReference type="EMBL" id="OGC16867.1"/>
    </source>
</evidence>
<dbReference type="EMBL" id="MEUA01000001">
    <property type="protein sequence ID" value="OGC16867.1"/>
    <property type="molecule type" value="Genomic_DNA"/>
</dbReference>
<evidence type="ECO:0000259" key="1">
    <source>
        <dbReference type="Pfam" id="PF18480"/>
    </source>
</evidence>
<gene>
    <name evidence="2" type="ORF">A2290_05075</name>
</gene>
<name>A0A1F4S905_UNCSA</name>
<comment type="caution">
    <text evidence="2">The sequence shown here is derived from an EMBL/GenBank/DDBJ whole genome shotgun (WGS) entry which is preliminary data.</text>
</comment>
<dbReference type="Proteomes" id="UP000177905">
    <property type="component" value="Unassembled WGS sequence"/>
</dbReference>
<dbReference type="AlphaFoldDB" id="A0A1F4S905"/>
<dbReference type="Pfam" id="PF18480">
    <property type="entry name" value="DUF5615"/>
    <property type="match status" value="1"/>
</dbReference>
<organism evidence="2 3">
    <name type="scientific">candidate division WOR-1 bacterium RIFOXYB2_FULL_36_35</name>
    <dbReference type="NCBI Taxonomy" id="1802578"/>
    <lineage>
        <taxon>Bacteria</taxon>
        <taxon>Bacillati</taxon>
        <taxon>Saganbacteria</taxon>
    </lineage>
</organism>
<evidence type="ECO:0000313" key="3">
    <source>
        <dbReference type="Proteomes" id="UP000177905"/>
    </source>
</evidence>